<feature type="transmembrane region" description="Helical" evidence="9">
    <location>
        <begin position="152"/>
        <end position="172"/>
    </location>
</feature>
<evidence type="ECO:0000256" key="9">
    <source>
        <dbReference type="SAM" id="Phobius"/>
    </source>
</evidence>
<evidence type="ECO:0000256" key="2">
    <source>
        <dbReference type="ARBA" id="ARBA00022723"/>
    </source>
</evidence>
<evidence type="ECO:0000313" key="11">
    <source>
        <dbReference type="EMBL" id="RYP85664.1"/>
    </source>
</evidence>
<keyword evidence="4 7" id="KW-0862">Zinc</keyword>
<dbReference type="GO" id="GO:0004222">
    <property type="term" value="F:metalloendopeptidase activity"/>
    <property type="evidence" value="ECO:0007669"/>
    <property type="project" value="InterPro"/>
</dbReference>
<evidence type="ECO:0000256" key="5">
    <source>
        <dbReference type="ARBA" id="ARBA00023049"/>
    </source>
</evidence>
<evidence type="ECO:0000313" key="12">
    <source>
        <dbReference type="Proteomes" id="UP000295198"/>
    </source>
</evidence>
<sequence length="421" mass="44936">MRLPGPPQARLAWVVTLVGAVGFGVVAALLVPWQPVPGGMPDPVPAREVFTAAQIARAEDFARLARALSWTALVISLLVAALLGFTPRGARLLDLAPGAVRRRWPLAVVFLVAVVLLIGRLATLVPGVLLQRQRLANDLSNQAWGDWALDQLRGYGVAVVATSIALLVLVGCARRWPRWWPVIAAGLSALLVLAGSFLYPLLVEPVFNNFHRMPDGQLRTEILRLADQEGVTVDDVLVADASRRTTTLNAYVSGFGSTRRVVVYDTLLDSQPEGEVLSVVAHELAHARHDDVVVGTVLGAFGAVVGVGVLGVLLASPGLRRRAGVTGLGDPRSVALVLALLAVGTLLSSPVQNGISRRIETRADVDALETTQDPESFIALQRALALRSLADPSPPAWSQFWFGSHPTALERIAVARSLPIR</sequence>
<feature type="transmembrane region" description="Helical" evidence="9">
    <location>
        <begin position="292"/>
        <end position="314"/>
    </location>
</feature>
<dbReference type="Proteomes" id="UP000295198">
    <property type="component" value="Unassembled WGS sequence"/>
</dbReference>
<name>A0A4Q4ZEK4_9ACTN</name>
<evidence type="ECO:0000256" key="3">
    <source>
        <dbReference type="ARBA" id="ARBA00022801"/>
    </source>
</evidence>
<feature type="binding site" evidence="7">
    <location>
        <position position="282"/>
    </location>
    <ligand>
        <name>Zn(2+)</name>
        <dbReference type="ChEBI" id="CHEBI:29105"/>
        <note>catalytic</note>
    </ligand>
</feature>
<feature type="transmembrane region" description="Helical" evidence="9">
    <location>
        <begin position="67"/>
        <end position="85"/>
    </location>
</feature>
<dbReference type="InterPro" id="IPR001915">
    <property type="entry name" value="Peptidase_M48"/>
</dbReference>
<dbReference type="CDD" id="cd07343">
    <property type="entry name" value="M48A_Zmpste24p_like"/>
    <property type="match status" value="1"/>
</dbReference>
<feature type="active site" description="Proton donor" evidence="6">
    <location>
        <position position="364"/>
    </location>
</feature>
<feature type="binding site" evidence="7">
    <location>
        <position position="360"/>
    </location>
    <ligand>
        <name>Zn(2+)</name>
        <dbReference type="ChEBI" id="CHEBI:29105"/>
        <note>catalytic</note>
    </ligand>
</feature>
<comment type="similarity">
    <text evidence="8">Belongs to the peptidase M48 family.</text>
</comment>
<evidence type="ECO:0000256" key="4">
    <source>
        <dbReference type="ARBA" id="ARBA00022833"/>
    </source>
</evidence>
<evidence type="ECO:0000256" key="7">
    <source>
        <dbReference type="PIRSR" id="PIRSR627057-2"/>
    </source>
</evidence>
<feature type="binding site" evidence="7">
    <location>
        <position position="286"/>
    </location>
    <ligand>
        <name>Zn(2+)</name>
        <dbReference type="ChEBI" id="CHEBI:29105"/>
        <note>catalytic</note>
    </ligand>
</feature>
<dbReference type="RefSeq" id="WP_134717435.1">
    <property type="nucleotide sequence ID" value="NZ_SDKM01000015.1"/>
</dbReference>
<dbReference type="OrthoDB" id="9781930at2"/>
<evidence type="ECO:0000256" key="8">
    <source>
        <dbReference type="RuleBase" id="RU003983"/>
    </source>
</evidence>
<feature type="transmembrane region" description="Helical" evidence="9">
    <location>
        <begin position="179"/>
        <end position="202"/>
    </location>
</feature>
<proteinExistence type="inferred from homology"/>
<keyword evidence="9" id="KW-1133">Transmembrane helix</keyword>
<comment type="caution">
    <text evidence="11">The sequence shown here is derived from an EMBL/GenBank/DDBJ whole genome shotgun (WGS) entry which is preliminary data.</text>
</comment>
<organism evidence="11 12">
    <name type="scientific">Nocardioides guangzhouensis</name>
    <dbReference type="NCBI Taxonomy" id="2497878"/>
    <lineage>
        <taxon>Bacteria</taxon>
        <taxon>Bacillati</taxon>
        <taxon>Actinomycetota</taxon>
        <taxon>Actinomycetes</taxon>
        <taxon>Propionibacteriales</taxon>
        <taxon>Nocardioidaceae</taxon>
        <taxon>Nocardioides</taxon>
    </lineage>
</organism>
<keyword evidence="2 7" id="KW-0479">Metal-binding</keyword>
<dbReference type="PANTHER" id="PTHR10120">
    <property type="entry name" value="CAAX PRENYL PROTEASE 1"/>
    <property type="match status" value="1"/>
</dbReference>
<comment type="cofactor">
    <cofactor evidence="7 8">
        <name>Zn(2+)</name>
        <dbReference type="ChEBI" id="CHEBI:29105"/>
    </cofactor>
    <text evidence="7 8">Binds 1 zinc ion per subunit.</text>
</comment>
<accession>A0A4Q4ZEK4</accession>
<dbReference type="EMBL" id="SDKM01000015">
    <property type="protein sequence ID" value="RYP85664.1"/>
    <property type="molecule type" value="Genomic_DNA"/>
</dbReference>
<keyword evidence="12" id="KW-1185">Reference proteome</keyword>
<dbReference type="Pfam" id="PF01435">
    <property type="entry name" value="Peptidase_M48"/>
    <property type="match status" value="1"/>
</dbReference>
<dbReference type="Gene3D" id="3.30.2010.10">
    <property type="entry name" value="Metalloproteases ('zincins'), catalytic domain"/>
    <property type="match status" value="1"/>
</dbReference>
<keyword evidence="9" id="KW-0472">Membrane</keyword>
<keyword evidence="1 8" id="KW-0645">Protease</keyword>
<keyword evidence="3 8" id="KW-0378">Hydrolase</keyword>
<feature type="active site" evidence="6">
    <location>
        <position position="283"/>
    </location>
</feature>
<feature type="domain" description="Peptidase M48" evidence="10">
    <location>
        <begin position="215"/>
        <end position="416"/>
    </location>
</feature>
<reference evidence="11 12" key="1">
    <citation type="submission" date="2019-01" db="EMBL/GenBank/DDBJ databases">
        <title>Nocardioides guangzhouensis sp. nov., an actinobacterium isolated from soil.</title>
        <authorList>
            <person name="Fu Y."/>
            <person name="Cai Y."/>
            <person name="Lin Z."/>
            <person name="Chen P."/>
        </authorList>
    </citation>
    <scope>NUCLEOTIDE SEQUENCE [LARGE SCALE GENOMIC DNA]</scope>
    <source>
        <strain evidence="11 12">130</strain>
    </source>
</reference>
<evidence type="ECO:0000256" key="1">
    <source>
        <dbReference type="ARBA" id="ARBA00022670"/>
    </source>
</evidence>
<dbReference type="InterPro" id="IPR027057">
    <property type="entry name" value="CAXX_Prtase_1"/>
</dbReference>
<evidence type="ECO:0000259" key="10">
    <source>
        <dbReference type="Pfam" id="PF01435"/>
    </source>
</evidence>
<feature type="transmembrane region" description="Helical" evidence="9">
    <location>
        <begin position="12"/>
        <end position="33"/>
    </location>
</feature>
<feature type="transmembrane region" description="Helical" evidence="9">
    <location>
        <begin position="106"/>
        <end position="132"/>
    </location>
</feature>
<keyword evidence="5 8" id="KW-0482">Metalloprotease</keyword>
<dbReference type="AlphaFoldDB" id="A0A4Q4ZEK4"/>
<evidence type="ECO:0000256" key="6">
    <source>
        <dbReference type="PIRSR" id="PIRSR627057-1"/>
    </source>
</evidence>
<dbReference type="GO" id="GO:0071586">
    <property type="term" value="P:CAAX-box protein processing"/>
    <property type="evidence" value="ECO:0007669"/>
    <property type="project" value="InterPro"/>
</dbReference>
<protein>
    <submittedName>
        <fullName evidence="11">M48 family peptidase</fullName>
    </submittedName>
</protein>
<gene>
    <name evidence="11" type="ORF">EKO23_11715</name>
</gene>
<keyword evidence="9" id="KW-0812">Transmembrane</keyword>
<dbReference type="GO" id="GO:0046872">
    <property type="term" value="F:metal ion binding"/>
    <property type="evidence" value="ECO:0007669"/>
    <property type="project" value="UniProtKB-KW"/>
</dbReference>